<evidence type="ECO:0000313" key="3">
    <source>
        <dbReference type="Proteomes" id="UP000682308"/>
    </source>
</evidence>
<dbReference type="InterPro" id="IPR025475">
    <property type="entry name" value="DUF4326"/>
</dbReference>
<sequence>MVSPARIQRRRSRGWRAPRHSTYVGRPTRFGNPFHVVPAASQRGGPLDMWAVTYQGHTLGRWDNKTAARAEATDRYARWIREPEQADALRLFRALLHGRDLTCWCPLPANGQPDHCHAAVLLKLANQETTP</sequence>
<evidence type="ECO:0000259" key="1">
    <source>
        <dbReference type="Pfam" id="PF14216"/>
    </source>
</evidence>
<evidence type="ECO:0000313" key="2">
    <source>
        <dbReference type="EMBL" id="MBR8638679.1"/>
    </source>
</evidence>
<accession>A0A941F8Z7</accession>
<dbReference type="AlphaFoldDB" id="A0A941F8Z7"/>
<dbReference type="Pfam" id="PF14216">
    <property type="entry name" value="DUF4326"/>
    <property type="match status" value="1"/>
</dbReference>
<proteinExistence type="predicted"/>
<keyword evidence="3" id="KW-1185">Reference proteome</keyword>
<comment type="caution">
    <text evidence="2">The sequence shown here is derived from an EMBL/GenBank/DDBJ whole genome shotgun (WGS) entry which is preliminary data.</text>
</comment>
<protein>
    <submittedName>
        <fullName evidence="2">DUF4326 domain-containing protein</fullName>
    </submittedName>
</protein>
<dbReference type="EMBL" id="JAGTPG010000001">
    <property type="protein sequence ID" value="MBR8638679.1"/>
    <property type="molecule type" value="Genomic_DNA"/>
</dbReference>
<gene>
    <name evidence="2" type="ORF">KEF29_03535</name>
</gene>
<feature type="domain" description="DUF4326" evidence="1">
    <location>
        <begin position="11"/>
        <end position="122"/>
    </location>
</feature>
<name>A0A941F8Z7_9ACTN</name>
<organism evidence="2 3">
    <name type="scientific">Streptomyces tuirus</name>
    <dbReference type="NCBI Taxonomy" id="68278"/>
    <lineage>
        <taxon>Bacteria</taxon>
        <taxon>Bacillati</taxon>
        <taxon>Actinomycetota</taxon>
        <taxon>Actinomycetes</taxon>
        <taxon>Kitasatosporales</taxon>
        <taxon>Streptomycetaceae</taxon>
        <taxon>Streptomyces</taxon>
    </lineage>
</organism>
<dbReference type="Proteomes" id="UP000682308">
    <property type="component" value="Unassembled WGS sequence"/>
</dbReference>
<reference evidence="2 3" key="1">
    <citation type="submission" date="2021-04" db="EMBL/GenBank/DDBJ databases">
        <title>Characterization of the biosynthetic gene cluster of new lipopeptides with antitumor activity in the genome of the marine Streptomyces PHM034.</title>
        <authorList>
            <person name="Ceniceros A."/>
            <person name="Canedo L."/>
            <person name="Mendez C."/>
            <person name="Olano C."/>
            <person name="Schleissner C."/>
            <person name="Cuevas C."/>
            <person name="De La Calle F."/>
            <person name="Salas J.A."/>
        </authorList>
    </citation>
    <scope>NUCLEOTIDE SEQUENCE [LARGE SCALE GENOMIC DNA]</scope>
    <source>
        <strain evidence="2 3">PHM034</strain>
    </source>
</reference>